<reference evidence="1" key="1">
    <citation type="submission" date="2016-04" db="UniProtKB">
        <authorList>
            <consortium name="WormBaseParasite"/>
        </authorList>
    </citation>
    <scope>IDENTIFICATION</scope>
</reference>
<sequence>LRFSISIRSRSSAARLSSYCSVFTRNSSSNRFRSTSPFFELSSSSLTFLSRASTSAFDFIPLSIGLKRINSRYHGHNLNVVHCRTFL</sequence>
<accession>A0A158QQC0</accession>
<evidence type="ECO:0000313" key="1">
    <source>
        <dbReference type="WBParaSite" id="HPLM_0001457201-mRNA-1"/>
    </source>
</evidence>
<dbReference type="WBParaSite" id="HPLM_0001457201-mRNA-1">
    <property type="protein sequence ID" value="HPLM_0001457201-mRNA-1"/>
    <property type="gene ID" value="HPLM_0001457201"/>
</dbReference>
<name>A0A158QQC0_HAEPC</name>
<proteinExistence type="predicted"/>
<dbReference type="AlphaFoldDB" id="A0A158QQC0"/>
<protein>
    <submittedName>
        <fullName evidence="1">Secreted protein</fullName>
    </submittedName>
</protein>
<organism evidence="1">
    <name type="scientific">Haemonchus placei</name>
    <name type="common">Barber's pole worm</name>
    <dbReference type="NCBI Taxonomy" id="6290"/>
    <lineage>
        <taxon>Eukaryota</taxon>
        <taxon>Metazoa</taxon>
        <taxon>Ecdysozoa</taxon>
        <taxon>Nematoda</taxon>
        <taxon>Chromadorea</taxon>
        <taxon>Rhabditida</taxon>
        <taxon>Rhabditina</taxon>
        <taxon>Rhabditomorpha</taxon>
        <taxon>Strongyloidea</taxon>
        <taxon>Trichostrongylidae</taxon>
        <taxon>Haemonchus</taxon>
    </lineage>
</organism>